<gene>
    <name evidence="2" type="ORF">I553_7928</name>
</gene>
<dbReference type="PATRIC" id="fig|1299334.3.peg.5303"/>
<evidence type="ECO:0000256" key="1">
    <source>
        <dbReference type="SAM" id="MobiDB-lite"/>
    </source>
</evidence>
<proteinExistence type="predicted"/>
<dbReference type="EMBL" id="JAOB01000047">
    <property type="protein sequence ID" value="EUA33516.1"/>
    <property type="molecule type" value="Genomic_DNA"/>
</dbReference>
<dbReference type="AlphaFoldDB" id="X8AQU9"/>
<organism evidence="2">
    <name type="scientific">Mycobacterium xenopi 4042</name>
    <dbReference type="NCBI Taxonomy" id="1299334"/>
    <lineage>
        <taxon>Bacteria</taxon>
        <taxon>Bacillati</taxon>
        <taxon>Actinomycetota</taxon>
        <taxon>Actinomycetes</taxon>
        <taxon>Mycobacteriales</taxon>
        <taxon>Mycobacteriaceae</taxon>
        <taxon>Mycobacterium</taxon>
    </lineage>
</organism>
<evidence type="ECO:0000313" key="2">
    <source>
        <dbReference type="EMBL" id="EUA33516.1"/>
    </source>
</evidence>
<comment type="caution">
    <text evidence="2">The sequence shown here is derived from an EMBL/GenBank/DDBJ whole genome shotgun (WGS) entry which is preliminary data.</text>
</comment>
<reference evidence="2" key="1">
    <citation type="submission" date="2014-01" db="EMBL/GenBank/DDBJ databases">
        <authorList>
            <person name="Brown-Elliot B."/>
            <person name="Wallace R."/>
            <person name="Lenaerts A."/>
            <person name="Ordway D."/>
            <person name="DeGroote M.A."/>
            <person name="Parker T."/>
            <person name="Sizemore C."/>
            <person name="Tallon L.J."/>
            <person name="Sadzewicz L.K."/>
            <person name="Sengamalay N."/>
            <person name="Fraser C.M."/>
            <person name="Hine E."/>
            <person name="Shefchek K.A."/>
            <person name="Das S.P."/>
            <person name="Tettelin H."/>
        </authorList>
    </citation>
    <scope>NUCLEOTIDE SEQUENCE [LARGE SCALE GENOMIC DNA]</scope>
    <source>
        <strain evidence="2">4042</strain>
    </source>
</reference>
<sequence>MRCACAAKTSGIDTAGVPARSAPRGCPLPKQGMFTAIQHIDRRQSLRRLPGERRQYPFEALD</sequence>
<name>X8AQU9_MYCXE</name>
<feature type="region of interest" description="Disordered" evidence="1">
    <location>
        <begin position="1"/>
        <end position="23"/>
    </location>
</feature>
<accession>X8AQU9</accession>
<protein>
    <submittedName>
        <fullName evidence="2">Uncharacterized protein</fullName>
    </submittedName>
</protein>